<keyword evidence="7" id="KW-1185">Reference proteome</keyword>
<gene>
    <name evidence="6" type="ORF">DFR24_1431</name>
</gene>
<dbReference type="Pfam" id="PF01124">
    <property type="entry name" value="MAPEG"/>
    <property type="match status" value="1"/>
</dbReference>
<evidence type="ECO:0000256" key="2">
    <source>
        <dbReference type="ARBA" id="ARBA00022692"/>
    </source>
</evidence>
<evidence type="ECO:0000256" key="1">
    <source>
        <dbReference type="ARBA" id="ARBA00004370"/>
    </source>
</evidence>
<dbReference type="AlphaFoldDB" id="A0A4R7PD39"/>
<keyword evidence="3 5" id="KW-1133">Transmembrane helix</keyword>
<keyword evidence="4 5" id="KW-0472">Membrane</keyword>
<sequence length="139" mass="15296">MNAPGILLPLLALIGWTLLVLLLIPFHRVRAGMAGRIQVNDFLYGESTRVPPDVAIPNRAYMNLLEAPVLFYAVGLMLFVTQTADSTATTLAWAYVGLRIVHSLIHLTYNHVLHRLAAFALSNAVLLLLWLKLALSLLG</sequence>
<organism evidence="6 7">
    <name type="scientific">Panacagrimonas perspica</name>
    <dbReference type="NCBI Taxonomy" id="381431"/>
    <lineage>
        <taxon>Bacteria</taxon>
        <taxon>Pseudomonadati</taxon>
        <taxon>Pseudomonadota</taxon>
        <taxon>Gammaproteobacteria</taxon>
        <taxon>Nevskiales</taxon>
        <taxon>Nevskiaceae</taxon>
        <taxon>Panacagrimonas</taxon>
    </lineage>
</organism>
<keyword evidence="2 5" id="KW-0812">Transmembrane</keyword>
<evidence type="ECO:0000313" key="6">
    <source>
        <dbReference type="EMBL" id="TDU32043.1"/>
    </source>
</evidence>
<dbReference type="EMBL" id="SOBT01000008">
    <property type="protein sequence ID" value="TDU32043.1"/>
    <property type="molecule type" value="Genomic_DNA"/>
</dbReference>
<evidence type="ECO:0000313" key="7">
    <source>
        <dbReference type="Proteomes" id="UP000295341"/>
    </source>
</evidence>
<dbReference type="SUPFAM" id="SSF161084">
    <property type="entry name" value="MAPEG domain-like"/>
    <property type="match status" value="1"/>
</dbReference>
<accession>A0A4R7PD39</accession>
<comment type="subcellular location">
    <subcellularLocation>
        <location evidence="1">Membrane</location>
    </subcellularLocation>
</comment>
<evidence type="ECO:0008006" key="8">
    <source>
        <dbReference type="Google" id="ProtNLM"/>
    </source>
</evidence>
<proteinExistence type="predicted"/>
<evidence type="ECO:0000256" key="5">
    <source>
        <dbReference type="SAM" id="Phobius"/>
    </source>
</evidence>
<feature type="transmembrane region" description="Helical" evidence="5">
    <location>
        <begin position="6"/>
        <end position="26"/>
    </location>
</feature>
<dbReference type="Proteomes" id="UP000295341">
    <property type="component" value="Unassembled WGS sequence"/>
</dbReference>
<dbReference type="Gene3D" id="1.20.120.550">
    <property type="entry name" value="Membrane associated eicosanoid/glutathione metabolism-like domain"/>
    <property type="match status" value="1"/>
</dbReference>
<feature type="transmembrane region" description="Helical" evidence="5">
    <location>
        <begin position="69"/>
        <end position="96"/>
    </location>
</feature>
<dbReference type="RefSeq" id="WP_133880579.1">
    <property type="nucleotide sequence ID" value="NZ_MWIN01000004.1"/>
</dbReference>
<protein>
    <recommendedName>
        <fullName evidence="8">MAPEG family protein</fullName>
    </recommendedName>
</protein>
<dbReference type="InterPro" id="IPR023352">
    <property type="entry name" value="MAPEG-like_dom_sf"/>
</dbReference>
<dbReference type="GO" id="GO:0016020">
    <property type="term" value="C:membrane"/>
    <property type="evidence" value="ECO:0007669"/>
    <property type="project" value="UniProtKB-SubCell"/>
</dbReference>
<evidence type="ECO:0000256" key="3">
    <source>
        <dbReference type="ARBA" id="ARBA00022989"/>
    </source>
</evidence>
<name>A0A4R7PD39_9GAMM</name>
<feature type="transmembrane region" description="Helical" evidence="5">
    <location>
        <begin position="116"/>
        <end position="138"/>
    </location>
</feature>
<reference evidence="6 7" key="1">
    <citation type="submission" date="2019-03" db="EMBL/GenBank/DDBJ databases">
        <title>Genomic Encyclopedia of Type Strains, Phase IV (KMG-IV): sequencing the most valuable type-strain genomes for metagenomic binning, comparative biology and taxonomic classification.</title>
        <authorList>
            <person name="Goeker M."/>
        </authorList>
    </citation>
    <scope>NUCLEOTIDE SEQUENCE [LARGE SCALE GENOMIC DNA]</scope>
    <source>
        <strain evidence="6 7">DSM 26377</strain>
    </source>
</reference>
<evidence type="ECO:0000256" key="4">
    <source>
        <dbReference type="ARBA" id="ARBA00023136"/>
    </source>
</evidence>
<dbReference type="InterPro" id="IPR001129">
    <property type="entry name" value="Membr-assoc_MAPEG"/>
</dbReference>
<comment type="caution">
    <text evidence="6">The sequence shown here is derived from an EMBL/GenBank/DDBJ whole genome shotgun (WGS) entry which is preliminary data.</text>
</comment>
<dbReference type="OrthoDB" id="328594at2"/>